<keyword evidence="1" id="KW-0472">Membrane</keyword>
<reference evidence="2" key="1">
    <citation type="journal article" date="2021" name="PeerJ">
        <title>Extensive microbial diversity within the chicken gut microbiome revealed by metagenomics and culture.</title>
        <authorList>
            <person name="Gilroy R."/>
            <person name="Ravi A."/>
            <person name="Getino M."/>
            <person name="Pursley I."/>
            <person name="Horton D.L."/>
            <person name="Alikhan N.F."/>
            <person name="Baker D."/>
            <person name="Gharbi K."/>
            <person name="Hall N."/>
            <person name="Watson M."/>
            <person name="Adriaenssens E.M."/>
            <person name="Foster-Nyarko E."/>
            <person name="Jarju S."/>
            <person name="Secka A."/>
            <person name="Antonio M."/>
            <person name="Oren A."/>
            <person name="Chaudhuri R.R."/>
            <person name="La Ragione R."/>
            <person name="Hildebrand F."/>
            <person name="Pallen M.J."/>
        </authorList>
    </citation>
    <scope>NUCLEOTIDE SEQUENCE</scope>
    <source>
        <strain evidence="2">CHK121-7720</strain>
    </source>
</reference>
<gene>
    <name evidence="2" type="ORF">K8U91_08525</name>
</gene>
<protein>
    <submittedName>
        <fullName evidence="2">Uncharacterized protein</fullName>
    </submittedName>
</protein>
<keyword evidence="1" id="KW-1133">Transmembrane helix</keyword>
<evidence type="ECO:0000313" key="2">
    <source>
        <dbReference type="EMBL" id="HJG89497.1"/>
    </source>
</evidence>
<sequence length="91" mass="10431">MPNLFELNSYESQVETLVSACFILSILSDLAIVIAEIGLTACIVLLGLLVYYLFRCKRRDEPLFVPWWILNLLYWGAFTGWTVYHLIDTAA</sequence>
<accession>A0A921SVN7</accession>
<evidence type="ECO:0000256" key="1">
    <source>
        <dbReference type="SAM" id="Phobius"/>
    </source>
</evidence>
<feature type="transmembrane region" description="Helical" evidence="1">
    <location>
        <begin position="66"/>
        <end position="87"/>
    </location>
</feature>
<dbReference type="Proteomes" id="UP000757103">
    <property type="component" value="Unassembled WGS sequence"/>
</dbReference>
<organism evidence="2 3">
    <name type="scientific">Barnesiella viscericola</name>
    <dbReference type="NCBI Taxonomy" id="397865"/>
    <lineage>
        <taxon>Bacteria</taxon>
        <taxon>Pseudomonadati</taxon>
        <taxon>Bacteroidota</taxon>
        <taxon>Bacteroidia</taxon>
        <taxon>Bacteroidales</taxon>
        <taxon>Barnesiellaceae</taxon>
        <taxon>Barnesiella</taxon>
    </lineage>
</organism>
<dbReference type="RefSeq" id="WP_273306554.1">
    <property type="nucleotide sequence ID" value="NZ_DYUD01000024.1"/>
</dbReference>
<keyword evidence="1" id="KW-0812">Transmembrane</keyword>
<dbReference type="AlphaFoldDB" id="A0A921SVN7"/>
<proteinExistence type="predicted"/>
<reference evidence="2" key="2">
    <citation type="submission" date="2021-09" db="EMBL/GenBank/DDBJ databases">
        <authorList>
            <person name="Gilroy R."/>
        </authorList>
    </citation>
    <scope>NUCLEOTIDE SEQUENCE</scope>
    <source>
        <strain evidence="2">CHK121-7720</strain>
    </source>
</reference>
<dbReference type="EMBL" id="DYUD01000024">
    <property type="protein sequence ID" value="HJG89497.1"/>
    <property type="molecule type" value="Genomic_DNA"/>
</dbReference>
<evidence type="ECO:0000313" key="3">
    <source>
        <dbReference type="Proteomes" id="UP000757103"/>
    </source>
</evidence>
<feature type="transmembrane region" description="Helical" evidence="1">
    <location>
        <begin position="30"/>
        <end position="54"/>
    </location>
</feature>
<comment type="caution">
    <text evidence="2">The sequence shown here is derived from an EMBL/GenBank/DDBJ whole genome shotgun (WGS) entry which is preliminary data.</text>
</comment>
<name>A0A921SVN7_9BACT</name>